<reference evidence="2 3" key="1">
    <citation type="submission" date="2015-11" db="EMBL/GenBank/DDBJ databases">
        <title>Genomic analysis of 38 Legionella species identifies large and diverse effector repertoires.</title>
        <authorList>
            <person name="Burstein D."/>
            <person name="Amaro F."/>
            <person name="Zusman T."/>
            <person name="Lifshitz Z."/>
            <person name="Cohen O."/>
            <person name="Gilbert J.A."/>
            <person name="Pupko T."/>
            <person name="Shuman H.A."/>
            <person name="Segal G."/>
        </authorList>
    </citation>
    <scope>NUCLEOTIDE SEQUENCE [LARGE SCALE GENOMIC DNA]</scope>
    <source>
        <strain evidence="2 3">BL-540</strain>
    </source>
</reference>
<keyword evidence="3" id="KW-1185">Reference proteome</keyword>
<sequence length="363" mass="42684">MKRNWLNDKTHGLTILLIFSYSFMHLKLTGQYTAATLDKLVQFNAPLPYGQRLLVPAIAHFFSLFLPLETYQIFFLLELLINSALFLVLVKLLMEEFKPKQAQLLSWLFILLLPLITVVNYRFNMNGGAAFFYPYDSASLLFLTAGFWLCLRSQWLYYVILLMVATLNRETSLLLVLMIPALHWQNLRAVIKPMFAAALAYLLVRLCVYLLVHHQAGEFFELYFRYPYYTHYEVNLIWLWQEEHIFLFLFCFAGLPLFWFIFFDFIPLQYRPLRYPMLFYFLCLLFFGQLMESRLYMEIAALLYLPVCVAIKNWLQEQKPLPAPKAGLLSSINDYAVLVILAAALLLGKILNPLIVYWGSFYH</sequence>
<accession>A0A0W0VCX6</accession>
<gene>
    <name evidence="2" type="ORF">Ljor_2281</name>
</gene>
<feature type="transmembrane region" description="Helical" evidence="1">
    <location>
        <begin position="104"/>
        <end position="123"/>
    </location>
</feature>
<dbReference type="Proteomes" id="UP000055035">
    <property type="component" value="Unassembled WGS sequence"/>
</dbReference>
<feature type="transmembrane region" description="Helical" evidence="1">
    <location>
        <begin position="130"/>
        <end position="149"/>
    </location>
</feature>
<feature type="transmembrane region" description="Helical" evidence="1">
    <location>
        <begin position="273"/>
        <end position="290"/>
    </location>
</feature>
<protein>
    <recommendedName>
        <fullName evidence="4">Mannosyltransferase</fullName>
    </recommendedName>
</protein>
<evidence type="ECO:0008006" key="4">
    <source>
        <dbReference type="Google" id="ProtNLM"/>
    </source>
</evidence>
<keyword evidence="1" id="KW-0812">Transmembrane</keyword>
<dbReference type="RefSeq" id="WP_058471677.1">
    <property type="nucleotide sequence ID" value="NZ_CAAAIC010000001.1"/>
</dbReference>
<organism evidence="2 3">
    <name type="scientific">Legionella jordanis</name>
    <dbReference type="NCBI Taxonomy" id="456"/>
    <lineage>
        <taxon>Bacteria</taxon>
        <taxon>Pseudomonadati</taxon>
        <taxon>Pseudomonadota</taxon>
        <taxon>Gammaproteobacteria</taxon>
        <taxon>Legionellales</taxon>
        <taxon>Legionellaceae</taxon>
        <taxon>Legionella</taxon>
    </lineage>
</organism>
<feature type="transmembrane region" description="Helical" evidence="1">
    <location>
        <begin position="155"/>
        <end position="182"/>
    </location>
</feature>
<feature type="transmembrane region" description="Helical" evidence="1">
    <location>
        <begin position="194"/>
        <end position="212"/>
    </location>
</feature>
<dbReference type="OrthoDB" id="5651321at2"/>
<proteinExistence type="predicted"/>
<dbReference type="EMBL" id="LNYJ01000011">
    <property type="protein sequence ID" value="KTD17975.1"/>
    <property type="molecule type" value="Genomic_DNA"/>
</dbReference>
<feature type="transmembrane region" description="Helical" evidence="1">
    <location>
        <begin position="73"/>
        <end position="92"/>
    </location>
</feature>
<dbReference type="PATRIC" id="fig|456.5.peg.2458"/>
<comment type="caution">
    <text evidence="2">The sequence shown here is derived from an EMBL/GenBank/DDBJ whole genome shotgun (WGS) entry which is preliminary data.</text>
</comment>
<evidence type="ECO:0000313" key="2">
    <source>
        <dbReference type="EMBL" id="KTD17975.1"/>
    </source>
</evidence>
<feature type="transmembrane region" description="Helical" evidence="1">
    <location>
        <begin position="335"/>
        <end position="358"/>
    </location>
</feature>
<keyword evidence="1" id="KW-0472">Membrane</keyword>
<feature type="transmembrane region" description="Helical" evidence="1">
    <location>
        <begin position="12"/>
        <end position="29"/>
    </location>
</feature>
<evidence type="ECO:0000313" key="3">
    <source>
        <dbReference type="Proteomes" id="UP000055035"/>
    </source>
</evidence>
<name>A0A0W0VCX6_9GAMM</name>
<dbReference type="AlphaFoldDB" id="A0A0W0VCX6"/>
<evidence type="ECO:0000256" key="1">
    <source>
        <dbReference type="SAM" id="Phobius"/>
    </source>
</evidence>
<feature type="transmembrane region" description="Helical" evidence="1">
    <location>
        <begin position="245"/>
        <end position="266"/>
    </location>
</feature>
<keyword evidence="1" id="KW-1133">Transmembrane helix</keyword>